<sequence length="64" mass="7400">MKDLYNILNTVLLNTVLLNTILLNTILLNTILLNNIGKFQKITPKFCSIVECKLYLRHMVQPNI</sequence>
<accession>A0A0G3CEY8</accession>
<organism evidence="2 3">
    <name type="scientific">Methanosarcina barkeri CM1</name>
    <dbReference type="NCBI Taxonomy" id="796385"/>
    <lineage>
        <taxon>Archaea</taxon>
        <taxon>Methanobacteriati</taxon>
        <taxon>Methanobacteriota</taxon>
        <taxon>Stenosarchaea group</taxon>
        <taxon>Methanomicrobia</taxon>
        <taxon>Methanosarcinales</taxon>
        <taxon>Methanosarcinaceae</taxon>
        <taxon>Methanosarcina</taxon>
    </lineage>
</organism>
<gene>
    <name evidence="2" type="ORF">MCM1_2263</name>
</gene>
<keyword evidence="1" id="KW-1133">Transmembrane helix</keyword>
<evidence type="ECO:0000313" key="2">
    <source>
        <dbReference type="EMBL" id="AKJ39280.1"/>
    </source>
</evidence>
<dbReference type="Proteomes" id="UP000035331">
    <property type="component" value="Chromosome"/>
</dbReference>
<dbReference type="EMBL" id="CP008746">
    <property type="protein sequence ID" value="AKJ39280.1"/>
    <property type="molecule type" value="Genomic_DNA"/>
</dbReference>
<reference evidence="3" key="1">
    <citation type="submission" date="2014-06" db="EMBL/GenBank/DDBJ databases">
        <title>The complete genome sequence of Methanosarcina barkeri CM1.</title>
        <authorList>
            <consortium name="Pastoral Greenhouse Gas Research Consortium"/>
            <person name="Lambie S.C."/>
            <person name="Leahy S.C."/>
            <person name="Kelly W.J."/>
            <person name="Li D."/>
            <person name="Reilly K."/>
            <person name="Attwood G.T."/>
            <person name="Altermann E."/>
        </authorList>
    </citation>
    <scope>NUCLEOTIDE SEQUENCE [LARGE SCALE GENOMIC DNA]</scope>
    <source>
        <strain evidence="3">CM1</strain>
    </source>
</reference>
<keyword evidence="1" id="KW-0472">Membrane</keyword>
<dbReference type="AlphaFoldDB" id="A0A0G3CEY8"/>
<evidence type="ECO:0000256" key="1">
    <source>
        <dbReference type="SAM" id="Phobius"/>
    </source>
</evidence>
<keyword evidence="1" id="KW-0812">Transmembrane</keyword>
<dbReference type="PATRIC" id="fig|796385.3.peg.2787"/>
<proteinExistence type="predicted"/>
<protein>
    <submittedName>
        <fullName evidence="2">Uncharacterized protein</fullName>
    </submittedName>
</protein>
<name>A0A0G3CEY8_METBA</name>
<reference evidence="2 3" key="2">
    <citation type="journal article" date="2015" name="Stand. Genomic Sci.">
        <title>The complete genome sequence of the rumen methanogen Methanosarcina barkeri CM1.</title>
        <authorList>
            <person name="Lambie S.C."/>
            <person name="Kelly W.J."/>
            <person name="Leahy S.C."/>
            <person name="Li D."/>
            <person name="Reilly K."/>
            <person name="McAllister T.A."/>
            <person name="Valle E.R."/>
            <person name="Attwood G.T."/>
            <person name="Altermann E."/>
        </authorList>
    </citation>
    <scope>NUCLEOTIDE SEQUENCE [LARGE SCALE GENOMIC DNA]</scope>
    <source>
        <strain evidence="2 3">CM1</strain>
    </source>
</reference>
<evidence type="ECO:0000313" key="3">
    <source>
        <dbReference type="Proteomes" id="UP000035331"/>
    </source>
</evidence>
<feature type="transmembrane region" description="Helical" evidence="1">
    <location>
        <begin position="12"/>
        <end position="33"/>
    </location>
</feature>